<reference evidence="9 11" key="1">
    <citation type="submission" date="2019-09" db="EMBL/GenBank/DDBJ databases">
        <title>Non-baumannii Acinetobacter spp. carrying blaNDM-1 isolated in China.</title>
        <authorList>
            <person name="Cui C."/>
            <person name="Chen C."/>
            <person name="Sun J."/>
            <person name="Liu Y."/>
        </authorList>
    </citation>
    <scope>NUCLEOTIDE SEQUENCE [LARGE SCALE GENOMIC DNA]</scope>
    <source>
        <strain evidence="9 11">B18</strain>
    </source>
</reference>
<evidence type="ECO:0000256" key="1">
    <source>
        <dbReference type="ARBA" id="ARBA00004651"/>
    </source>
</evidence>
<keyword evidence="7 8" id="KW-0472">Membrane</keyword>
<keyword evidence="3" id="KW-0813">Transport</keyword>
<feature type="transmembrane region" description="Helical" evidence="8">
    <location>
        <begin position="221"/>
        <end position="245"/>
    </location>
</feature>
<feature type="transmembrane region" description="Helical" evidence="8">
    <location>
        <begin position="68"/>
        <end position="88"/>
    </location>
</feature>
<evidence type="ECO:0000313" key="12">
    <source>
        <dbReference type="Proteomes" id="UP000593812"/>
    </source>
</evidence>
<feature type="transmembrane region" description="Helical" evidence="8">
    <location>
        <begin position="190"/>
        <end position="209"/>
    </location>
</feature>
<name>A0A6C0YHJ3_9GAMM</name>
<dbReference type="PANTHER" id="PTHR36838">
    <property type="entry name" value="AUXIN EFFLUX CARRIER FAMILY PROTEIN"/>
    <property type="match status" value="1"/>
</dbReference>
<organism evidence="10 12">
    <name type="scientific">Acinetobacter indicus</name>
    <dbReference type="NCBI Taxonomy" id="756892"/>
    <lineage>
        <taxon>Bacteria</taxon>
        <taxon>Pseudomonadati</taxon>
        <taxon>Pseudomonadota</taxon>
        <taxon>Gammaproteobacteria</taxon>
        <taxon>Moraxellales</taxon>
        <taxon>Moraxellaceae</taxon>
        <taxon>Acinetobacter</taxon>
    </lineage>
</organism>
<keyword evidence="4" id="KW-1003">Cell membrane</keyword>
<reference evidence="10 12" key="2">
    <citation type="submission" date="2020-02" db="EMBL/GenBank/DDBJ databases">
        <title>Tigecycline-resistant Acinetobacter species from pigs and migratory birds.</title>
        <authorList>
            <person name="Chen C."/>
            <person name="Sun J."/>
            <person name="Liao X.-P."/>
            <person name="Liu Y.-H."/>
        </authorList>
    </citation>
    <scope>NUCLEOTIDE SEQUENCE [LARGE SCALE GENOMIC DNA]</scope>
    <source>
        <strain evidence="10 12">C15_T</strain>
    </source>
</reference>
<keyword evidence="5 8" id="KW-0812">Transmembrane</keyword>
<feature type="transmembrane region" description="Helical" evidence="8">
    <location>
        <begin position="165"/>
        <end position="184"/>
    </location>
</feature>
<feature type="transmembrane region" description="Helical" evidence="8">
    <location>
        <begin position="123"/>
        <end position="145"/>
    </location>
</feature>
<accession>A0A6C0YHJ3</accession>
<gene>
    <name evidence="9" type="ORF">FSC09_07885</name>
    <name evidence="10" type="ORF">G0027_01120</name>
</gene>
<dbReference type="AlphaFoldDB" id="A0A6C0YHJ3"/>
<dbReference type="EMBL" id="CP048654">
    <property type="protein sequence ID" value="QOW41565.1"/>
    <property type="molecule type" value="Genomic_DNA"/>
</dbReference>
<sequence>MANIILVALFPLIFLIALGYVLKRFRFLEDKFWHGAEKLNYYLLFPVMLFLGLAHAEIQASEIRHMMLGAGLTLLIAVCLLYILKALYGTAAARFGVYMQGMVRFNTYIGLALSASLFYQQGMALFAILLVFCIPLVNVLSVLALTNSEGMRLQSILLSLLKNPLILGCIAGGVFNLLNLRLWIGFENYLKQIAISSLPLGLMCIGAALQFQGLRKDLRTLLLNTFGRLLLMPMIALATCLALNLPALHTQILVMFFALPTASSAYILTKVLGGDSQLMASVISLQTVCAAFSLPLILWWVM</sequence>
<dbReference type="EMBL" id="CP044455">
    <property type="protein sequence ID" value="QIC70338.1"/>
    <property type="molecule type" value="Genomic_DNA"/>
</dbReference>
<evidence type="ECO:0000256" key="7">
    <source>
        <dbReference type="ARBA" id="ARBA00023136"/>
    </source>
</evidence>
<evidence type="ECO:0000313" key="11">
    <source>
        <dbReference type="Proteomes" id="UP000503440"/>
    </source>
</evidence>
<evidence type="ECO:0000256" key="6">
    <source>
        <dbReference type="ARBA" id="ARBA00022989"/>
    </source>
</evidence>
<keyword evidence="6 8" id="KW-1133">Transmembrane helix</keyword>
<evidence type="ECO:0000256" key="4">
    <source>
        <dbReference type="ARBA" id="ARBA00022475"/>
    </source>
</evidence>
<feature type="transmembrane region" description="Helical" evidence="8">
    <location>
        <begin position="280"/>
        <end position="301"/>
    </location>
</feature>
<dbReference type="GO" id="GO:0055085">
    <property type="term" value="P:transmembrane transport"/>
    <property type="evidence" value="ECO:0007669"/>
    <property type="project" value="InterPro"/>
</dbReference>
<feature type="transmembrane region" description="Helical" evidence="8">
    <location>
        <begin position="251"/>
        <end position="268"/>
    </location>
</feature>
<evidence type="ECO:0000313" key="10">
    <source>
        <dbReference type="EMBL" id="QOW41565.1"/>
    </source>
</evidence>
<protein>
    <submittedName>
        <fullName evidence="10">AEC family transporter</fullName>
    </submittedName>
</protein>
<dbReference type="RefSeq" id="WP_104488970.1">
    <property type="nucleotide sequence ID" value="NZ_CP044445.1"/>
</dbReference>
<evidence type="ECO:0000256" key="2">
    <source>
        <dbReference type="ARBA" id="ARBA00010145"/>
    </source>
</evidence>
<dbReference type="Proteomes" id="UP000503440">
    <property type="component" value="Chromosome"/>
</dbReference>
<evidence type="ECO:0000313" key="9">
    <source>
        <dbReference type="EMBL" id="QIC70338.1"/>
    </source>
</evidence>
<dbReference type="PANTHER" id="PTHR36838:SF4">
    <property type="entry name" value="AUXIN EFFLUX CARRIER FAMILY PROTEIN"/>
    <property type="match status" value="1"/>
</dbReference>
<evidence type="ECO:0000256" key="3">
    <source>
        <dbReference type="ARBA" id="ARBA00022448"/>
    </source>
</evidence>
<evidence type="ECO:0000256" key="5">
    <source>
        <dbReference type="ARBA" id="ARBA00022692"/>
    </source>
</evidence>
<proteinExistence type="inferred from homology"/>
<comment type="similarity">
    <text evidence="2">Belongs to the auxin efflux carrier (TC 2.A.69) family.</text>
</comment>
<dbReference type="Gene3D" id="1.20.1530.20">
    <property type="match status" value="1"/>
</dbReference>
<dbReference type="InterPro" id="IPR004776">
    <property type="entry name" value="Mem_transp_PIN-like"/>
</dbReference>
<comment type="subcellular location">
    <subcellularLocation>
        <location evidence="1">Cell membrane</location>
        <topology evidence="1">Multi-pass membrane protein</topology>
    </subcellularLocation>
</comment>
<dbReference type="InterPro" id="IPR038770">
    <property type="entry name" value="Na+/solute_symporter_sf"/>
</dbReference>
<dbReference type="Pfam" id="PF03547">
    <property type="entry name" value="Mem_trans"/>
    <property type="match status" value="1"/>
</dbReference>
<feature type="transmembrane region" description="Helical" evidence="8">
    <location>
        <begin position="39"/>
        <end position="56"/>
    </location>
</feature>
<dbReference type="Proteomes" id="UP000593812">
    <property type="component" value="Chromosome"/>
</dbReference>
<evidence type="ECO:0000256" key="8">
    <source>
        <dbReference type="SAM" id="Phobius"/>
    </source>
</evidence>
<dbReference type="GO" id="GO:0005886">
    <property type="term" value="C:plasma membrane"/>
    <property type="evidence" value="ECO:0007669"/>
    <property type="project" value="UniProtKB-SubCell"/>
</dbReference>